<proteinExistence type="predicted"/>
<dbReference type="PANTHER" id="PTHR11439:SF467">
    <property type="entry name" value="INTEGRASE CATALYTIC DOMAIN-CONTAINING PROTEIN"/>
    <property type="match status" value="1"/>
</dbReference>
<reference evidence="1" key="2">
    <citation type="submission" date="2021-04" db="EMBL/GenBank/DDBJ databases">
        <authorList>
            <person name="Podell S."/>
        </authorList>
    </citation>
    <scope>NUCLEOTIDE SEQUENCE</scope>
    <source>
        <strain evidence="1">Hildebrandi</strain>
    </source>
</reference>
<name>A0A9K3PFH6_9STRA</name>
<dbReference type="AlphaFoldDB" id="A0A9K3PFH6"/>
<comment type="caution">
    <text evidence="1">The sequence shown here is derived from an EMBL/GenBank/DDBJ whole genome shotgun (WGS) entry which is preliminary data.</text>
</comment>
<reference evidence="1" key="1">
    <citation type="journal article" date="2021" name="Sci. Rep.">
        <title>Diploid genomic architecture of Nitzschia inconspicua, an elite biomass production diatom.</title>
        <authorList>
            <person name="Oliver A."/>
            <person name="Podell S."/>
            <person name="Pinowska A."/>
            <person name="Traller J.C."/>
            <person name="Smith S.R."/>
            <person name="McClure R."/>
            <person name="Beliaev A."/>
            <person name="Bohutskyi P."/>
            <person name="Hill E.A."/>
            <person name="Rabines A."/>
            <person name="Zheng H."/>
            <person name="Allen L.Z."/>
            <person name="Kuo A."/>
            <person name="Grigoriev I.V."/>
            <person name="Allen A.E."/>
            <person name="Hazlebeck D."/>
            <person name="Allen E.E."/>
        </authorList>
    </citation>
    <scope>NUCLEOTIDE SEQUENCE</scope>
    <source>
        <strain evidence="1">Hildebrandi</strain>
    </source>
</reference>
<gene>
    <name evidence="1" type="ORF">IV203_033039</name>
</gene>
<dbReference type="PANTHER" id="PTHR11439">
    <property type="entry name" value="GAG-POL-RELATED RETROTRANSPOSON"/>
    <property type="match status" value="1"/>
</dbReference>
<evidence type="ECO:0000313" key="1">
    <source>
        <dbReference type="EMBL" id="KAG7345508.1"/>
    </source>
</evidence>
<protein>
    <submittedName>
        <fullName evidence="1">Uncharacterized protein</fullName>
    </submittedName>
</protein>
<dbReference type="EMBL" id="JAGRRH010000022">
    <property type="protein sequence ID" value="KAG7345508.1"/>
    <property type="molecule type" value="Genomic_DNA"/>
</dbReference>
<keyword evidence="2" id="KW-1185">Reference proteome</keyword>
<evidence type="ECO:0000313" key="2">
    <source>
        <dbReference type="Proteomes" id="UP000693970"/>
    </source>
</evidence>
<accession>A0A9K3PFH6</accession>
<dbReference type="CDD" id="cd09272">
    <property type="entry name" value="RNase_HI_RT_Ty1"/>
    <property type="match status" value="1"/>
</dbReference>
<sequence length="183" mass="21301">MNRGLLIKPQGPCKLEAYVDSDFAGDRDMRRSITGYVLYFYGRAIAWKSKQQDGVTLSSSEAEYYAISEVTKELLLVKQILDFLEIEHELPMTIHADNNGAINLANNNISGTKTKHVDMRIHFVRDLIQEEPRILETRFVRSERNQADTITKNTKNETFWKHTKDTCHMMIRYSKSKREDVKE</sequence>
<dbReference type="Proteomes" id="UP000693970">
    <property type="component" value="Unassembled WGS sequence"/>
</dbReference>
<dbReference type="OrthoDB" id="47885at2759"/>
<organism evidence="1 2">
    <name type="scientific">Nitzschia inconspicua</name>
    <dbReference type="NCBI Taxonomy" id="303405"/>
    <lineage>
        <taxon>Eukaryota</taxon>
        <taxon>Sar</taxon>
        <taxon>Stramenopiles</taxon>
        <taxon>Ochrophyta</taxon>
        <taxon>Bacillariophyta</taxon>
        <taxon>Bacillariophyceae</taxon>
        <taxon>Bacillariophycidae</taxon>
        <taxon>Bacillariales</taxon>
        <taxon>Bacillariaceae</taxon>
        <taxon>Nitzschia</taxon>
    </lineage>
</organism>